<evidence type="ECO:0000313" key="8">
    <source>
        <dbReference type="Proteomes" id="UP000234327"/>
    </source>
</evidence>
<dbReference type="RefSeq" id="WP_096158716.1">
    <property type="nucleotide sequence ID" value="NZ_FXYZ01000014.1"/>
</dbReference>
<dbReference type="Gene3D" id="2.30.110.10">
    <property type="entry name" value="Electron Transport, Fmn-binding Protein, Chain A"/>
    <property type="match status" value="1"/>
</dbReference>
<evidence type="ECO:0000313" key="7">
    <source>
        <dbReference type="Proteomes" id="UP000234300"/>
    </source>
</evidence>
<sequence length="154" mass="17101">MMDMSEDVEELSVDTCWALLRTTTVGRLAVWVDEHPDIFPLNYAVDHGTLVFRSREGTKVFGALSDAPVALETDGYDPTTSKAWSVVVKGRAKTISQVGDLMDTVDLPLFPWQAGGKNRFIRIHPDLVTGRRFPVAGPGIWRTPLSDVRRTSTE</sequence>
<dbReference type="InterPro" id="IPR012349">
    <property type="entry name" value="Split_barrel_FMN-bd"/>
</dbReference>
<accession>A0A2A3YPQ8</accession>
<evidence type="ECO:0000313" key="5">
    <source>
        <dbReference type="Proteomes" id="UP000218377"/>
    </source>
</evidence>
<proteinExistence type="predicted"/>
<dbReference type="Proteomes" id="UP000234300">
    <property type="component" value="Unassembled WGS sequence"/>
</dbReference>
<dbReference type="EMBL" id="FXYZ01000014">
    <property type="protein sequence ID" value="SMX94246.1"/>
    <property type="molecule type" value="Genomic_DNA"/>
</dbReference>
<dbReference type="InterPro" id="IPR024747">
    <property type="entry name" value="Pyridox_Oxase-rel"/>
</dbReference>
<organism evidence="2 6">
    <name type="scientific">Brevibacterium aurantiacum</name>
    <dbReference type="NCBI Taxonomy" id="273384"/>
    <lineage>
        <taxon>Bacteria</taxon>
        <taxon>Bacillati</taxon>
        <taxon>Actinomycetota</taxon>
        <taxon>Actinomycetes</taxon>
        <taxon>Micrococcales</taxon>
        <taxon>Brevibacteriaceae</taxon>
        <taxon>Brevibacterium</taxon>
    </lineage>
</organism>
<name>A0A2A3YPQ8_BREAU</name>
<evidence type="ECO:0000313" key="6">
    <source>
        <dbReference type="Proteomes" id="UP000218620"/>
    </source>
</evidence>
<protein>
    <submittedName>
        <fullName evidence="2">Flavin-nucleotide-binding protein</fullName>
    </submittedName>
    <submittedName>
        <fullName evidence="3">Nitroimidazol reductase NimA, pyridoxamine 5'-phosphate oxidase superfamily</fullName>
    </submittedName>
</protein>
<reference evidence="7 8" key="2">
    <citation type="submission" date="2017-03" db="EMBL/GenBank/DDBJ databases">
        <authorList>
            <person name="Afonso C.L."/>
            <person name="Miller P.J."/>
            <person name="Scott M.A."/>
            <person name="Spackman E."/>
            <person name="Goraichik I."/>
            <person name="Dimitrov K.M."/>
            <person name="Suarez D.L."/>
            <person name="Swayne D.E."/>
        </authorList>
    </citation>
    <scope>NUCLEOTIDE SEQUENCE [LARGE SCALE GENOMIC DNA]</scope>
    <source>
        <strain evidence="4">6</strain>
        <strain evidence="8">6(3)</strain>
        <strain evidence="3">8</strain>
        <strain evidence="7">8(6)</strain>
    </source>
</reference>
<dbReference type="Pfam" id="PF12900">
    <property type="entry name" value="Pyridox_ox_2"/>
    <property type="match status" value="1"/>
</dbReference>
<dbReference type="EMBL" id="FXZI01000001">
    <property type="protein sequence ID" value="SMX71940.1"/>
    <property type="molecule type" value="Genomic_DNA"/>
</dbReference>
<evidence type="ECO:0000313" key="1">
    <source>
        <dbReference type="EMBL" id="PCC19952.1"/>
    </source>
</evidence>
<dbReference type="EMBL" id="NRGX01000001">
    <property type="protein sequence ID" value="PCC19952.1"/>
    <property type="molecule type" value="Genomic_DNA"/>
</dbReference>
<reference evidence="5 6" key="1">
    <citation type="journal article" date="2017" name="Elife">
        <title>Extensive horizontal gene transfer in cheese-associated bacteria.</title>
        <authorList>
            <person name="Bonham K.S."/>
            <person name="Wolfe B.E."/>
            <person name="Dutton R.J."/>
        </authorList>
    </citation>
    <scope>NUCLEOTIDE SEQUENCE [LARGE SCALE GENOMIC DNA]</scope>
    <source>
        <strain evidence="2 6">962_8</strain>
        <strain evidence="1 5">JB5</strain>
    </source>
</reference>
<accession>A0A2H1I9Y4</accession>
<evidence type="ECO:0000313" key="2">
    <source>
        <dbReference type="EMBL" id="PCC41287.1"/>
    </source>
</evidence>
<gene>
    <name evidence="4" type="ORF">BAURA63_02911</name>
    <name evidence="3" type="ORF">BAURA86_00371</name>
    <name evidence="2" type="ORF">CIK65_18590</name>
    <name evidence="1" type="ORF">CIK79_17660</name>
</gene>
<dbReference type="AlphaFoldDB" id="A0A2A3YPQ8"/>
<evidence type="ECO:0000313" key="4">
    <source>
        <dbReference type="EMBL" id="SMX94246.1"/>
    </source>
</evidence>
<dbReference type="Proteomes" id="UP000234327">
    <property type="component" value="Unassembled WGS sequence"/>
</dbReference>
<evidence type="ECO:0000313" key="3">
    <source>
        <dbReference type="EMBL" id="SMX71940.1"/>
    </source>
</evidence>
<dbReference type="SUPFAM" id="SSF50475">
    <property type="entry name" value="FMN-binding split barrel"/>
    <property type="match status" value="1"/>
</dbReference>
<dbReference type="Proteomes" id="UP000218620">
    <property type="component" value="Unassembled WGS sequence"/>
</dbReference>
<dbReference type="EMBL" id="NRGQ01000045">
    <property type="protein sequence ID" value="PCC41287.1"/>
    <property type="molecule type" value="Genomic_DNA"/>
</dbReference>
<dbReference type="Proteomes" id="UP000218377">
    <property type="component" value="Unassembled WGS sequence"/>
</dbReference>